<keyword evidence="3" id="KW-1185">Reference proteome</keyword>
<gene>
    <name evidence="2" type="ORF">TPR58_17720</name>
</gene>
<dbReference type="EMBL" id="JBDIZK010000011">
    <property type="protein sequence ID" value="MEN3749019.1"/>
    <property type="molecule type" value="Genomic_DNA"/>
</dbReference>
<dbReference type="Proteomes" id="UP001427805">
    <property type="component" value="Unassembled WGS sequence"/>
</dbReference>
<accession>A0ABV0BBU4</accession>
<sequence length="162" mass="17755">MLNPLPLAPALLLLVASPAATPERASMLDWDALVQQSQHIVIHVPNVMVTRTTIITRSTMTAPVAPPPPRMSYREKKTDDCLSVQRIAGFSVSRPDSVDLMLSDGSMRRAVLDKNCQALGFYSGFYVKPNRDGKMCALRDSIRSRAGRTCNITGFKALIPAK</sequence>
<evidence type="ECO:0000256" key="1">
    <source>
        <dbReference type="SAM" id="SignalP"/>
    </source>
</evidence>
<comment type="caution">
    <text evidence="2">The sequence shown here is derived from an EMBL/GenBank/DDBJ whole genome shotgun (WGS) entry which is preliminary data.</text>
</comment>
<name>A0ABV0BBU4_9SPHN</name>
<feature type="chain" id="PRO_5047457458" description="DUF3617 domain-containing protein" evidence="1">
    <location>
        <begin position="22"/>
        <end position="162"/>
    </location>
</feature>
<organism evidence="2 3">
    <name type="scientific">Sphingomonas rustica</name>
    <dbReference type="NCBI Taxonomy" id="3103142"/>
    <lineage>
        <taxon>Bacteria</taxon>
        <taxon>Pseudomonadati</taxon>
        <taxon>Pseudomonadota</taxon>
        <taxon>Alphaproteobacteria</taxon>
        <taxon>Sphingomonadales</taxon>
        <taxon>Sphingomonadaceae</taxon>
        <taxon>Sphingomonas</taxon>
    </lineage>
</organism>
<evidence type="ECO:0000313" key="2">
    <source>
        <dbReference type="EMBL" id="MEN3749019.1"/>
    </source>
</evidence>
<protein>
    <recommendedName>
        <fullName evidence="4">DUF3617 domain-containing protein</fullName>
    </recommendedName>
</protein>
<proteinExistence type="predicted"/>
<reference evidence="2 3" key="1">
    <citation type="submission" date="2024-05" db="EMBL/GenBank/DDBJ databases">
        <title>Sphingomonas sp. HF-S3 16S ribosomal RNA gene Genome sequencing and assembly.</title>
        <authorList>
            <person name="Lee H."/>
        </authorList>
    </citation>
    <scope>NUCLEOTIDE SEQUENCE [LARGE SCALE GENOMIC DNA]</scope>
    <source>
        <strain evidence="2 3">HF-S3</strain>
    </source>
</reference>
<dbReference type="RefSeq" id="WP_346248060.1">
    <property type="nucleotide sequence ID" value="NZ_JBDIZK010000011.1"/>
</dbReference>
<evidence type="ECO:0000313" key="3">
    <source>
        <dbReference type="Proteomes" id="UP001427805"/>
    </source>
</evidence>
<feature type="signal peptide" evidence="1">
    <location>
        <begin position="1"/>
        <end position="21"/>
    </location>
</feature>
<evidence type="ECO:0008006" key="4">
    <source>
        <dbReference type="Google" id="ProtNLM"/>
    </source>
</evidence>
<keyword evidence="1" id="KW-0732">Signal</keyword>